<feature type="compositionally biased region" description="Low complexity" evidence="1">
    <location>
        <begin position="246"/>
        <end position="257"/>
    </location>
</feature>
<dbReference type="InterPro" id="IPR038799">
    <property type="entry name" value="LEKR1"/>
</dbReference>
<evidence type="ECO:0000313" key="2">
    <source>
        <dbReference type="EMBL" id="KAJ5213737.1"/>
    </source>
</evidence>
<organism evidence="2 3">
    <name type="scientific">Penicillium cf. viridicatum</name>
    <dbReference type="NCBI Taxonomy" id="2972119"/>
    <lineage>
        <taxon>Eukaryota</taxon>
        <taxon>Fungi</taxon>
        <taxon>Dikarya</taxon>
        <taxon>Ascomycota</taxon>
        <taxon>Pezizomycotina</taxon>
        <taxon>Eurotiomycetes</taxon>
        <taxon>Eurotiomycetidae</taxon>
        <taxon>Eurotiales</taxon>
        <taxon>Aspergillaceae</taxon>
        <taxon>Penicillium</taxon>
    </lineage>
</organism>
<name>A0A9W9T8R5_9EURO</name>
<proteinExistence type="predicted"/>
<feature type="region of interest" description="Disordered" evidence="1">
    <location>
        <begin position="1"/>
        <end position="390"/>
    </location>
</feature>
<dbReference type="PANTHER" id="PTHR34251:SF1">
    <property type="entry name" value="LEUCINE, GLUTAMATE AND LYSINE RICH 1"/>
    <property type="match status" value="1"/>
</dbReference>
<feature type="compositionally biased region" description="Polar residues" evidence="1">
    <location>
        <begin position="375"/>
        <end position="388"/>
    </location>
</feature>
<protein>
    <recommendedName>
        <fullName evidence="4">RNA polymerase Rpb1 C-terminal repeat domain-containing protein</fullName>
    </recommendedName>
</protein>
<gene>
    <name evidence="2" type="ORF">N7449_000906</name>
</gene>
<evidence type="ECO:0000256" key="1">
    <source>
        <dbReference type="SAM" id="MobiDB-lite"/>
    </source>
</evidence>
<feature type="compositionally biased region" description="Basic and acidic residues" evidence="1">
    <location>
        <begin position="794"/>
        <end position="817"/>
    </location>
</feature>
<feature type="compositionally biased region" description="Basic and acidic residues" evidence="1">
    <location>
        <begin position="319"/>
        <end position="331"/>
    </location>
</feature>
<dbReference type="Proteomes" id="UP001150942">
    <property type="component" value="Unassembled WGS sequence"/>
</dbReference>
<reference evidence="2" key="1">
    <citation type="submission" date="2022-11" db="EMBL/GenBank/DDBJ databases">
        <authorList>
            <person name="Petersen C."/>
        </authorList>
    </citation>
    <scope>NUCLEOTIDE SEQUENCE</scope>
    <source>
        <strain evidence="2">IBT 20477</strain>
    </source>
</reference>
<feature type="region of interest" description="Disordered" evidence="1">
    <location>
        <begin position="794"/>
        <end position="834"/>
    </location>
</feature>
<comment type="caution">
    <text evidence="2">The sequence shown here is derived from an EMBL/GenBank/DDBJ whole genome shotgun (WGS) entry which is preliminary data.</text>
</comment>
<reference evidence="2" key="2">
    <citation type="journal article" date="2023" name="IMA Fungus">
        <title>Comparative genomic study of the Penicillium genus elucidates a diverse pangenome and 15 lateral gene transfer events.</title>
        <authorList>
            <person name="Petersen C."/>
            <person name="Sorensen T."/>
            <person name="Nielsen M.R."/>
            <person name="Sondergaard T.E."/>
            <person name="Sorensen J.L."/>
            <person name="Fitzpatrick D.A."/>
            <person name="Frisvad J.C."/>
            <person name="Nielsen K.L."/>
        </authorList>
    </citation>
    <scope>NUCLEOTIDE SEQUENCE</scope>
    <source>
        <strain evidence="2">IBT 20477</strain>
    </source>
</reference>
<feature type="compositionally biased region" description="Basic and acidic residues" evidence="1">
    <location>
        <begin position="823"/>
        <end position="834"/>
    </location>
</feature>
<evidence type="ECO:0000313" key="3">
    <source>
        <dbReference type="Proteomes" id="UP001150942"/>
    </source>
</evidence>
<dbReference type="EMBL" id="JAPQKQ010000001">
    <property type="protein sequence ID" value="KAJ5213737.1"/>
    <property type="molecule type" value="Genomic_DNA"/>
</dbReference>
<accession>A0A9W9T8R5</accession>
<feature type="region of interest" description="Disordered" evidence="1">
    <location>
        <begin position="509"/>
        <end position="559"/>
    </location>
</feature>
<feature type="compositionally biased region" description="Pro residues" evidence="1">
    <location>
        <begin position="532"/>
        <end position="543"/>
    </location>
</feature>
<dbReference type="OrthoDB" id="6365728at2759"/>
<sequence>MAAGSKKAKAKDKNGKASTKKVKKGKSPEVTETQTTTTTPAPGSPELTAQEPEQVKDQPAVDNTDIEVKTPLPVSAYEVFDDEAAPQDSSNPVAEQEAPVLDNPVSAYEVFDDEATPQDSSHPVAEQEAPVLDNPVSAYEVFDDEATPQDSSHPVTEQEAPVLDNPVSAYEVFDDEATPQDSSHPVTEQEAPVLDNPVSASELLDDNTTPQDVPDPVADPKSPVLETPVSSYEVFDDETAPKDILDPVVDQSSPVVDKPVDEALPLDEPSSTQPPTEDSEIKEPPLEEASSTQPPIEDTEIKEPPVEESSLVQPSIEDSEAKEPLDDHTKQDQPNQVEHSEEKTVVSTPPADPFSPVAACVPLPSPSLTEARYMSSPSQENQPYYTGQSAYSPYASPVPYSAPAPYASPSAYASPNPYASPVPYAASPYASPNAYSSPVPYASPALHAPVPYAGSQVPYTSSTPYAGSPVPYSLPGPYAGSPVPYSLPGPYAGSPVPYASPVAHTASPVPKVSSPLARSHYPQMSPTISPTATPPPHNPPAAPMAPSEAPSMSQNGHGPYALQSPVMSSAGMVPPYGHYSPHHQSEAHYMNRSYSIPDPSYSASYQALQNLSMGNGHPLENGSPPENDGEHIELLQRIQSAIPDINRLLHGFRNTHSKLSNREAEMKHIGSQHDQALMHKDYYIEALQAQMKKTANESAEEDAKLKHTISELRLELGDLQEKQKDLEDGLAVHQKSNEELSETKVELEGQINQLNESIKESKEAHEKDMQTQKEEQEKALVAQKEELTELFEEIKAEDEKSAAENLETRERELRSAHEASQGEWEKEKAQLQESFETQRTELEATKTEVTSQIAALESKETELQARLTELTSTREELAAKLAELEETHQKNAQESEELRQGHAGELDSLRQSHDEQLAAAAKELDEKIAALEAHFNEKEQLWTTERAALEQQLSEKNSELSSAEREKERLEGDNIVKEQHLQRAVEGMRMTIDNLGSDCDRLRKTLSSLGEATDLRNTKGDQFFLDCFTELSQLIHNLSKEHFGYLPIDPPKDILSKIPSELPPFLDNTPASRELRCAYIQHIISKTLTFRVFQPFLFTLGRRYDKADTFFQMLSMDIRRKSVRREAFWRQQTLKAAYTTSDAKQSINVAAAVIVDEIIDHIKHFADPKHLDSLLIGVRKIVKLAAETWRHARVERELVLANFPAPDAESVSNEGWMEYAANKDQKHTPSNEPTRHVVLRTFPRITREAAHEDFASDEEKATPCVYSQGIVLYSDSPVIMGRLQEFAKKSNDSLVTDSPPKTPLGANGIEKLAPIDVSSPKVMTVRSAPTSPGTKGQFMRM</sequence>
<dbReference type="PANTHER" id="PTHR34251">
    <property type="entry name" value="LEUCINE-, GLUTAMATE- AND LYSINE-RICH PROTEIN 1"/>
    <property type="match status" value="1"/>
</dbReference>
<keyword evidence="3" id="KW-1185">Reference proteome</keyword>
<feature type="compositionally biased region" description="Basic residues" evidence="1">
    <location>
        <begin position="1"/>
        <end position="10"/>
    </location>
</feature>
<feature type="compositionally biased region" description="Low complexity" evidence="1">
    <location>
        <begin position="544"/>
        <end position="553"/>
    </location>
</feature>
<evidence type="ECO:0008006" key="4">
    <source>
        <dbReference type="Google" id="ProtNLM"/>
    </source>
</evidence>